<comment type="caution">
    <text evidence="2">The sequence shown here is derived from an EMBL/GenBank/DDBJ whole genome shotgun (WGS) entry which is preliminary data.</text>
</comment>
<reference evidence="2 3" key="1">
    <citation type="submission" date="2016-08" db="EMBL/GenBank/DDBJ databases">
        <title>Complete genome sequence of Streptomyces agglomeratus strain 6-3-2, a novel anti-MRSA actinomycete isolated from Wuli of Tebit, China.</title>
        <authorList>
            <person name="Chen X."/>
        </authorList>
    </citation>
    <scope>NUCLEOTIDE SEQUENCE [LARGE SCALE GENOMIC DNA]</scope>
    <source>
        <strain evidence="2 3">6-3-2</strain>
    </source>
</reference>
<evidence type="ECO:0000313" key="2">
    <source>
        <dbReference type="EMBL" id="OEJ21555.1"/>
    </source>
</evidence>
<proteinExistence type="predicted"/>
<name>A0A1E5NZ10_9ACTN</name>
<accession>A0A1E5NZ10</accession>
<dbReference type="AlphaFoldDB" id="A0A1E5NZ10"/>
<dbReference type="OrthoDB" id="4242301at2"/>
<evidence type="ECO:0000313" key="3">
    <source>
        <dbReference type="Proteomes" id="UP000095759"/>
    </source>
</evidence>
<evidence type="ECO:0000256" key="1">
    <source>
        <dbReference type="SAM" id="MobiDB-lite"/>
    </source>
</evidence>
<gene>
    <name evidence="2" type="ORF">AS594_39145</name>
</gene>
<dbReference type="RefSeq" id="WP_069936185.1">
    <property type="nucleotide sequence ID" value="NZ_MEHJ01000002.1"/>
</dbReference>
<keyword evidence="3" id="KW-1185">Reference proteome</keyword>
<dbReference type="Proteomes" id="UP000095759">
    <property type="component" value="Unassembled WGS sequence"/>
</dbReference>
<organism evidence="2 3">
    <name type="scientific">Streptomyces agglomeratus</name>
    <dbReference type="NCBI Taxonomy" id="285458"/>
    <lineage>
        <taxon>Bacteria</taxon>
        <taxon>Bacillati</taxon>
        <taxon>Actinomycetota</taxon>
        <taxon>Actinomycetes</taxon>
        <taxon>Kitasatosporales</taxon>
        <taxon>Streptomycetaceae</taxon>
        <taxon>Streptomyces</taxon>
    </lineage>
</organism>
<protein>
    <submittedName>
        <fullName evidence="2">Uncharacterized protein</fullName>
    </submittedName>
</protein>
<dbReference type="EMBL" id="MEHJ01000002">
    <property type="protein sequence ID" value="OEJ21555.1"/>
    <property type="molecule type" value="Genomic_DNA"/>
</dbReference>
<sequence>MTNDEKPKLWESTPDRQQRNKDLYVLLGMMVRTAANVELMLQAIALNLVESPYAMQLVAGDSASRAAETIRRVIAANPRLSSDAGVDLSALLSESEALFRRRNGYVHGYWSASADPDGEQSLSTGRFRRSGDIEQSPLDADDLKELVSGLNGLDAKFRKWLVAWVSDGHQGSTT</sequence>
<feature type="region of interest" description="Disordered" evidence="1">
    <location>
        <begin position="115"/>
        <end position="134"/>
    </location>
</feature>